<evidence type="ECO:0000259" key="8">
    <source>
        <dbReference type="PROSITE" id="PS50192"/>
    </source>
</evidence>
<organism evidence="9 10">
    <name type="scientific">Papaver nudicaule</name>
    <name type="common">Iceland poppy</name>
    <dbReference type="NCBI Taxonomy" id="74823"/>
    <lineage>
        <taxon>Eukaryota</taxon>
        <taxon>Viridiplantae</taxon>
        <taxon>Streptophyta</taxon>
        <taxon>Embryophyta</taxon>
        <taxon>Tracheophyta</taxon>
        <taxon>Spermatophyta</taxon>
        <taxon>Magnoliopsida</taxon>
        <taxon>Ranunculales</taxon>
        <taxon>Papaveraceae</taxon>
        <taxon>Papaveroideae</taxon>
        <taxon>Papaver</taxon>
    </lineage>
</organism>
<dbReference type="GO" id="GO:0006887">
    <property type="term" value="P:exocytosis"/>
    <property type="evidence" value="ECO:0007669"/>
    <property type="project" value="TreeGrafter"/>
</dbReference>
<keyword evidence="2" id="KW-0813">Transport</keyword>
<dbReference type="Gene3D" id="1.20.5.110">
    <property type="match status" value="1"/>
</dbReference>
<sequence>MNDLISNSFKKYADLRQQAELDDLEAGKETLNLDKFFEDVENVKEDMRAVEQLHKKLQQANEESKVAHTAKTVKELRSRMDADVAQVLKRVKIIKGKLEALEKSNEAQRKLPGSGPGSSADRTRISVVSGMGKKLKDMMDEFQTFRGKMNVEYKETVERRYFTITGEKPDEELIENLISSGESENFLQKAIQDQGRGQIMDTISEIQERHDAVKEIERNLIELHQVFLDMAALVEAQGQQLNNIESHVSHAKSFVRRGTEQLQEAREYQKSSRKCYCIAVLLVVILIFFLIFPILISLRPML</sequence>
<keyword evidence="7" id="KW-0812">Transmembrane</keyword>
<feature type="region of interest" description="Disordered" evidence="6">
    <location>
        <begin position="104"/>
        <end position="123"/>
    </location>
</feature>
<dbReference type="PROSITE" id="PS00914">
    <property type="entry name" value="SYNTAXIN"/>
    <property type="match status" value="1"/>
</dbReference>
<dbReference type="SMART" id="SM00503">
    <property type="entry name" value="SynN"/>
    <property type="match status" value="1"/>
</dbReference>
<feature type="domain" description="T-SNARE coiled-coil homology" evidence="8">
    <location>
        <begin position="203"/>
        <end position="265"/>
    </location>
</feature>
<evidence type="ECO:0000313" key="9">
    <source>
        <dbReference type="EMBL" id="MCL7031233.1"/>
    </source>
</evidence>
<evidence type="ECO:0000256" key="2">
    <source>
        <dbReference type="ARBA" id="ARBA00022448"/>
    </source>
</evidence>
<proteinExistence type="inferred from homology"/>
<evidence type="ECO:0000256" key="1">
    <source>
        <dbReference type="ARBA" id="ARBA00009063"/>
    </source>
</evidence>
<dbReference type="InterPro" id="IPR000727">
    <property type="entry name" value="T_SNARE_dom"/>
</dbReference>
<evidence type="ECO:0000256" key="3">
    <source>
        <dbReference type="ARBA" id="ARBA00022927"/>
    </source>
</evidence>
<keyword evidence="7" id="KW-0472">Membrane</keyword>
<reference evidence="9" key="1">
    <citation type="submission" date="2022-03" db="EMBL/GenBank/DDBJ databases">
        <title>A functionally conserved STORR gene fusion in Papaver species that diverged 16.8 million years ago.</title>
        <authorList>
            <person name="Catania T."/>
        </authorList>
    </citation>
    <scope>NUCLEOTIDE SEQUENCE</scope>
    <source>
        <strain evidence="9">S-191538</strain>
    </source>
</reference>
<evidence type="ECO:0000256" key="4">
    <source>
        <dbReference type="RuleBase" id="RU003858"/>
    </source>
</evidence>
<dbReference type="GO" id="GO:0006906">
    <property type="term" value="P:vesicle fusion"/>
    <property type="evidence" value="ECO:0007669"/>
    <property type="project" value="TreeGrafter"/>
</dbReference>
<dbReference type="GO" id="GO:0000149">
    <property type="term" value="F:SNARE binding"/>
    <property type="evidence" value="ECO:0007669"/>
    <property type="project" value="TreeGrafter"/>
</dbReference>
<dbReference type="GO" id="GO:0005484">
    <property type="term" value="F:SNAP receptor activity"/>
    <property type="evidence" value="ECO:0007669"/>
    <property type="project" value="InterPro"/>
</dbReference>
<evidence type="ECO:0000313" key="10">
    <source>
        <dbReference type="Proteomes" id="UP001177140"/>
    </source>
</evidence>
<dbReference type="GO" id="GO:0012505">
    <property type="term" value="C:endomembrane system"/>
    <property type="evidence" value="ECO:0007669"/>
    <property type="project" value="TreeGrafter"/>
</dbReference>
<evidence type="ECO:0000256" key="7">
    <source>
        <dbReference type="SAM" id="Phobius"/>
    </source>
</evidence>
<dbReference type="CDD" id="cd00179">
    <property type="entry name" value="SynN"/>
    <property type="match status" value="1"/>
</dbReference>
<dbReference type="AlphaFoldDB" id="A0AA41VAN0"/>
<dbReference type="GO" id="GO:0031201">
    <property type="term" value="C:SNARE complex"/>
    <property type="evidence" value="ECO:0007669"/>
    <property type="project" value="TreeGrafter"/>
</dbReference>
<protein>
    <recommendedName>
        <fullName evidence="8">t-SNARE coiled-coil homology domain-containing protein</fullName>
    </recommendedName>
</protein>
<feature type="coiled-coil region" evidence="5">
    <location>
        <begin position="33"/>
        <end position="70"/>
    </location>
</feature>
<feature type="transmembrane region" description="Helical" evidence="7">
    <location>
        <begin position="275"/>
        <end position="296"/>
    </location>
</feature>
<evidence type="ECO:0000256" key="5">
    <source>
        <dbReference type="SAM" id="Coils"/>
    </source>
</evidence>
<dbReference type="CDD" id="cd15848">
    <property type="entry name" value="SNARE_syntaxin1-like"/>
    <property type="match status" value="1"/>
</dbReference>
<dbReference type="SMART" id="SM00397">
    <property type="entry name" value="t_SNARE"/>
    <property type="match status" value="1"/>
</dbReference>
<comment type="caution">
    <text evidence="9">The sequence shown here is derived from an EMBL/GenBank/DDBJ whole genome shotgun (WGS) entry which is preliminary data.</text>
</comment>
<dbReference type="InterPro" id="IPR006012">
    <property type="entry name" value="Syntaxin/epimorphin_CS"/>
</dbReference>
<dbReference type="SUPFAM" id="SSF47661">
    <property type="entry name" value="t-snare proteins"/>
    <property type="match status" value="1"/>
</dbReference>
<evidence type="ECO:0000256" key="6">
    <source>
        <dbReference type="SAM" id="MobiDB-lite"/>
    </source>
</evidence>
<dbReference type="Pfam" id="PF00804">
    <property type="entry name" value="Syntaxin"/>
    <property type="match status" value="1"/>
</dbReference>
<comment type="similarity">
    <text evidence="1 4">Belongs to the syntaxin family.</text>
</comment>
<dbReference type="Proteomes" id="UP001177140">
    <property type="component" value="Unassembled WGS sequence"/>
</dbReference>
<keyword evidence="7" id="KW-1133">Transmembrane helix</keyword>
<dbReference type="EMBL" id="JAJJMA010110135">
    <property type="protein sequence ID" value="MCL7031233.1"/>
    <property type="molecule type" value="Genomic_DNA"/>
</dbReference>
<dbReference type="GO" id="GO:0005886">
    <property type="term" value="C:plasma membrane"/>
    <property type="evidence" value="ECO:0007669"/>
    <property type="project" value="TreeGrafter"/>
</dbReference>
<dbReference type="Gene3D" id="1.20.58.70">
    <property type="match status" value="1"/>
</dbReference>
<dbReference type="InterPro" id="IPR045242">
    <property type="entry name" value="Syntaxin"/>
</dbReference>
<dbReference type="PANTHER" id="PTHR19957:SF314">
    <property type="entry name" value="SYNTAXIN-124-RELATED"/>
    <property type="match status" value="1"/>
</dbReference>
<dbReference type="Pfam" id="PF05739">
    <property type="entry name" value="SNARE"/>
    <property type="match status" value="1"/>
</dbReference>
<keyword evidence="10" id="KW-1185">Reference proteome</keyword>
<accession>A0AA41VAN0</accession>
<keyword evidence="5" id="KW-0175">Coiled coil</keyword>
<gene>
    <name evidence="9" type="ORF">MKW94_000840</name>
</gene>
<dbReference type="GO" id="GO:0048278">
    <property type="term" value="P:vesicle docking"/>
    <property type="evidence" value="ECO:0007669"/>
    <property type="project" value="TreeGrafter"/>
</dbReference>
<keyword evidence="3" id="KW-0653">Protein transport</keyword>
<dbReference type="PANTHER" id="PTHR19957">
    <property type="entry name" value="SYNTAXIN"/>
    <property type="match status" value="1"/>
</dbReference>
<dbReference type="InterPro" id="IPR006011">
    <property type="entry name" value="Syntaxin_N"/>
</dbReference>
<name>A0AA41VAN0_PAPNU</name>
<dbReference type="GO" id="GO:0006886">
    <property type="term" value="P:intracellular protein transport"/>
    <property type="evidence" value="ECO:0007669"/>
    <property type="project" value="InterPro"/>
</dbReference>
<dbReference type="PROSITE" id="PS50192">
    <property type="entry name" value="T_SNARE"/>
    <property type="match status" value="1"/>
</dbReference>
<dbReference type="FunFam" id="1.20.58.70:FF:000003">
    <property type="entry name" value="Qa-SNARE, Sso1/Syntaxin1-type, SYP12A-group"/>
    <property type="match status" value="1"/>
</dbReference>
<dbReference type="InterPro" id="IPR010989">
    <property type="entry name" value="SNARE"/>
</dbReference>
<dbReference type="FunFam" id="1.20.5.110:FF:000008">
    <property type="entry name" value="Syntaxin 132"/>
    <property type="match status" value="1"/>
</dbReference>